<evidence type="ECO:0000313" key="2">
    <source>
        <dbReference type="Proteomes" id="UP001157069"/>
    </source>
</evidence>
<protein>
    <submittedName>
        <fullName evidence="1">Uncharacterized protein</fullName>
    </submittedName>
</protein>
<dbReference type="Proteomes" id="UP001157069">
    <property type="component" value="Unassembled WGS sequence"/>
</dbReference>
<sequence>MADEQVTYTLDPDEQVTRWYNIVADLPTPLRRPCTRRRTSRWGPRIWRRCSRSS</sequence>
<accession>A0ABQ6JR29</accession>
<gene>
    <name evidence="1" type="ORF">GCM10025869_05000</name>
</gene>
<keyword evidence="2" id="KW-1185">Reference proteome</keyword>
<name>A0ABQ6JR29_9MICO</name>
<reference evidence="2" key="1">
    <citation type="journal article" date="2019" name="Int. J. Syst. Evol. Microbiol.">
        <title>The Global Catalogue of Microorganisms (GCM) 10K type strain sequencing project: providing services to taxonomists for standard genome sequencing and annotation.</title>
        <authorList>
            <consortium name="The Broad Institute Genomics Platform"/>
            <consortium name="The Broad Institute Genome Sequencing Center for Infectious Disease"/>
            <person name="Wu L."/>
            <person name="Ma J."/>
        </authorList>
    </citation>
    <scope>NUCLEOTIDE SEQUENCE [LARGE SCALE GENOMIC DNA]</scope>
    <source>
        <strain evidence="2">NBRC 108755</strain>
    </source>
</reference>
<dbReference type="RefSeq" id="WP_284297497.1">
    <property type="nucleotide sequence ID" value="NZ_BSVA01000001.1"/>
</dbReference>
<comment type="caution">
    <text evidence="1">The sequence shown here is derived from an EMBL/GenBank/DDBJ whole genome shotgun (WGS) entry which is preliminary data.</text>
</comment>
<evidence type="ECO:0000313" key="1">
    <source>
        <dbReference type="EMBL" id="GMA89971.1"/>
    </source>
</evidence>
<proteinExistence type="predicted"/>
<organism evidence="1 2">
    <name type="scientific">Homoserinibacter gongjuensis</name>
    <dbReference type="NCBI Taxonomy" id="1162968"/>
    <lineage>
        <taxon>Bacteria</taxon>
        <taxon>Bacillati</taxon>
        <taxon>Actinomycetota</taxon>
        <taxon>Actinomycetes</taxon>
        <taxon>Micrococcales</taxon>
        <taxon>Microbacteriaceae</taxon>
        <taxon>Homoserinibacter</taxon>
    </lineage>
</organism>
<dbReference type="EMBL" id="BSVA01000001">
    <property type="protein sequence ID" value="GMA89971.1"/>
    <property type="molecule type" value="Genomic_DNA"/>
</dbReference>